<dbReference type="AlphaFoldDB" id="A0A398BJE9"/>
<organism evidence="1 2">
    <name type="scientific">Gemmobacter lutimaris</name>
    <dbReference type="NCBI Taxonomy" id="2306023"/>
    <lineage>
        <taxon>Bacteria</taxon>
        <taxon>Pseudomonadati</taxon>
        <taxon>Pseudomonadota</taxon>
        <taxon>Alphaproteobacteria</taxon>
        <taxon>Rhodobacterales</taxon>
        <taxon>Paracoccaceae</taxon>
        <taxon>Gemmobacter</taxon>
    </lineage>
</organism>
<proteinExistence type="predicted"/>
<comment type="caution">
    <text evidence="1">The sequence shown here is derived from an EMBL/GenBank/DDBJ whole genome shotgun (WGS) entry which is preliminary data.</text>
</comment>
<dbReference type="Pfam" id="PF06676">
    <property type="entry name" value="DUF1178"/>
    <property type="match status" value="1"/>
</dbReference>
<accession>A0A398BJE9</accession>
<dbReference type="InterPro" id="IPR009562">
    <property type="entry name" value="DUF1178"/>
</dbReference>
<reference evidence="1 2" key="1">
    <citation type="submission" date="2018-09" db="EMBL/GenBank/DDBJ databases">
        <title>Gemmobacter lutimaris sp. nov., a marine bacterium isolated from tidal flat.</title>
        <authorList>
            <person name="Lee D.W."/>
            <person name="Yoo Y."/>
            <person name="Kim J.-J."/>
            <person name="Kim B.S."/>
        </authorList>
    </citation>
    <scope>NUCLEOTIDE SEQUENCE [LARGE SCALE GENOMIC DNA]</scope>
    <source>
        <strain evidence="1 2">YJ-T1-11</strain>
    </source>
</reference>
<dbReference type="Proteomes" id="UP000266649">
    <property type="component" value="Unassembled WGS sequence"/>
</dbReference>
<dbReference type="PIRSF" id="PIRSF032131">
    <property type="entry name" value="UCP032131"/>
    <property type="match status" value="1"/>
</dbReference>
<dbReference type="OrthoDB" id="9799894at2"/>
<evidence type="ECO:0000313" key="1">
    <source>
        <dbReference type="EMBL" id="RID90532.1"/>
    </source>
</evidence>
<protein>
    <submittedName>
        <fullName evidence="1">DUF1178 family protein</fullName>
    </submittedName>
</protein>
<dbReference type="RefSeq" id="WP_119136030.1">
    <property type="nucleotide sequence ID" value="NZ_QXXQ01000012.1"/>
</dbReference>
<sequence length="141" mass="15125">MIRYSLHCAEEHDFESWFASAAAFDDLKARGLVTCAICGGGKVEKALMTPAVATPAASPARPDLKAPGSEVETALAALRREVEANSEYVGVNFVSEARRMHAGESPERAIHGEARPDEARKLIEEGVPVAPLPFLPARKTN</sequence>
<gene>
    <name evidence="1" type="ORF">D2N39_17345</name>
</gene>
<dbReference type="EMBL" id="QXXQ01000012">
    <property type="protein sequence ID" value="RID90532.1"/>
    <property type="molecule type" value="Genomic_DNA"/>
</dbReference>
<evidence type="ECO:0000313" key="2">
    <source>
        <dbReference type="Proteomes" id="UP000266649"/>
    </source>
</evidence>
<keyword evidence="2" id="KW-1185">Reference proteome</keyword>
<name>A0A398BJE9_9RHOB</name>